<dbReference type="EMBL" id="SJPN01000001">
    <property type="protein sequence ID" value="TWU08181.1"/>
    <property type="molecule type" value="Genomic_DNA"/>
</dbReference>
<evidence type="ECO:0000313" key="1">
    <source>
        <dbReference type="EMBL" id="TWU08181.1"/>
    </source>
</evidence>
<protein>
    <submittedName>
        <fullName evidence="1">Uncharacterized protein</fullName>
    </submittedName>
</protein>
<comment type="caution">
    <text evidence="1">The sequence shown here is derived from an EMBL/GenBank/DDBJ whole genome shotgun (WGS) entry which is preliminary data.</text>
</comment>
<dbReference type="AlphaFoldDB" id="A0A5C6B9S1"/>
<proteinExistence type="predicted"/>
<keyword evidence="2" id="KW-1185">Reference proteome</keyword>
<reference evidence="1 2" key="1">
    <citation type="submission" date="2019-02" db="EMBL/GenBank/DDBJ databases">
        <title>Deep-cultivation of Planctomycetes and their phenomic and genomic characterization uncovers novel biology.</title>
        <authorList>
            <person name="Wiegand S."/>
            <person name="Jogler M."/>
            <person name="Boedeker C."/>
            <person name="Pinto D."/>
            <person name="Vollmers J."/>
            <person name="Rivas-Marin E."/>
            <person name="Kohn T."/>
            <person name="Peeters S.H."/>
            <person name="Heuer A."/>
            <person name="Rast P."/>
            <person name="Oberbeckmann S."/>
            <person name="Bunk B."/>
            <person name="Jeske O."/>
            <person name="Meyerdierks A."/>
            <person name="Storesund J.E."/>
            <person name="Kallscheuer N."/>
            <person name="Luecker S."/>
            <person name="Lage O.M."/>
            <person name="Pohl T."/>
            <person name="Merkel B.J."/>
            <person name="Hornburger P."/>
            <person name="Mueller R.-W."/>
            <person name="Bruemmer F."/>
            <person name="Labrenz M."/>
            <person name="Spormann A.M."/>
            <person name="Op Den Camp H."/>
            <person name="Overmann J."/>
            <person name="Amann R."/>
            <person name="Jetten M.S.M."/>
            <person name="Mascher T."/>
            <person name="Medema M.H."/>
            <person name="Devos D.P."/>
            <person name="Kaster A.-K."/>
            <person name="Ovreas L."/>
            <person name="Rohde M."/>
            <person name="Galperin M.Y."/>
            <person name="Jogler C."/>
        </authorList>
    </citation>
    <scope>NUCLEOTIDE SEQUENCE [LARGE SCALE GENOMIC DNA]</scope>
    <source>
        <strain evidence="1 2">Pla52n</strain>
    </source>
</reference>
<sequence length="111" mass="12034">MFKKALIVGAIAVAAVVYTGSEAKADHCHSRGYYGGHTSAYYPSYGVTRSRSAYYPSYSYRAPISSYRSYYPSYGIGVPYRSNRGYGVGYPGFGYSGYGYGRSGISIGIGF</sequence>
<gene>
    <name evidence="1" type="ORF">Pla52n_07630</name>
</gene>
<evidence type="ECO:0000313" key="2">
    <source>
        <dbReference type="Proteomes" id="UP000320176"/>
    </source>
</evidence>
<organism evidence="1 2">
    <name type="scientific">Stieleria varia</name>
    <dbReference type="NCBI Taxonomy" id="2528005"/>
    <lineage>
        <taxon>Bacteria</taxon>
        <taxon>Pseudomonadati</taxon>
        <taxon>Planctomycetota</taxon>
        <taxon>Planctomycetia</taxon>
        <taxon>Pirellulales</taxon>
        <taxon>Pirellulaceae</taxon>
        <taxon>Stieleria</taxon>
    </lineage>
</organism>
<name>A0A5C6B9S1_9BACT</name>
<dbReference type="RefSeq" id="WP_146518269.1">
    <property type="nucleotide sequence ID" value="NZ_CP151726.1"/>
</dbReference>
<dbReference type="Proteomes" id="UP000320176">
    <property type="component" value="Unassembled WGS sequence"/>
</dbReference>
<accession>A0A5C6B9S1</accession>